<dbReference type="GO" id="GO:0003700">
    <property type="term" value="F:DNA-binding transcription factor activity"/>
    <property type="evidence" value="ECO:0007669"/>
    <property type="project" value="InterPro"/>
</dbReference>
<dbReference type="PROSITE" id="PS50987">
    <property type="entry name" value="HTH_ARSR_2"/>
    <property type="match status" value="1"/>
</dbReference>
<dbReference type="EMBL" id="FQZO01000001">
    <property type="protein sequence ID" value="SHI48597.1"/>
    <property type="molecule type" value="Genomic_DNA"/>
</dbReference>
<dbReference type="AlphaFoldDB" id="A0A1M6BIX1"/>
<dbReference type="STRING" id="1121298.SAMN05444401_0788"/>
<accession>A0A1M6BIX1</accession>
<dbReference type="InterPro" id="IPR051081">
    <property type="entry name" value="HTH_MetalResp_TranReg"/>
</dbReference>
<dbReference type="SMART" id="SM00418">
    <property type="entry name" value="HTH_ARSR"/>
    <property type="match status" value="1"/>
</dbReference>
<name>A0A1M6BIX1_9CLOT</name>
<dbReference type="Proteomes" id="UP000184080">
    <property type="component" value="Unassembled WGS sequence"/>
</dbReference>
<dbReference type="InterPro" id="IPR011991">
    <property type="entry name" value="ArsR-like_HTH"/>
</dbReference>
<dbReference type="GO" id="GO:0003677">
    <property type="term" value="F:DNA binding"/>
    <property type="evidence" value="ECO:0007669"/>
    <property type="project" value="UniProtKB-KW"/>
</dbReference>
<dbReference type="RefSeq" id="WP_073003888.1">
    <property type="nucleotide sequence ID" value="NZ_FQZO01000001.1"/>
</dbReference>
<dbReference type="InterPro" id="IPR036388">
    <property type="entry name" value="WH-like_DNA-bd_sf"/>
</dbReference>
<evidence type="ECO:0000256" key="2">
    <source>
        <dbReference type="ARBA" id="ARBA00023125"/>
    </source>
</evidence>
<dbReference type="InterPro" id="IPR001845">
    <property type="entry name" value="HTH_ArsR_DNA-bd_dom"/>
</dbReference>
<protein>
    <submittedName>
        <fullName evidence="5">Transcriptional regulator, ArsR family</fullName>
    </submittedName>
</protein>
<dbReference type="PRINTS" id="PR00778">
    <property type="entry name" value="HTHARSR"/>
</dbReference>
<dbReference type="NCBIfam" id="NF033788">
    <property type="entry name" value="HTH_metalloreg"/>
    <property type="match status" value="1"/>
</dbReference>
<dbReference type="Pfam" id="PF01022">
    <property type="entry name" value="HTH_5"/>
    <property type="match status" value="1"/>
</dbReference>
<evidence type="ECO:0000313" key="6">
    <source>
        <dbReference type="Proteomes" id="UP000184080"/>
    </source>
</evidence>
<keyword evidence="1" id="KW-0805">Transcription regulation</keyword>
<dbReference type="PANTHER" id="PTHR33154">
    <property type="entry name" value="TRANSCRIPTIONAL REGULATOR, ARSR FAMILY"/>
    <property type="match status" value="1"/>
</dbReference>
<organism evidence="5 6">
    <name type="scientific">Clostridium amylolyticum</name>
    <dbReference type="NCBI Taxonomy" id="1121298"/>
    <lineage>
        <taxon>Bacteria</taxon>
        <taxon>Bacillati</taxon>
        <taxon>Bacillota</taxon>
        <taxon>Clostridia</taxon>
        <taxon>Eubacteriales</taxon>
        <taxon>Clostridiaceae</taxon>
        <taxon>Clostridium</taxon>
    </lineage>
</organism>
<dbReference type="Gene3D" id="1.10.10.10">
    <property type="entry name" value="Winged helix-like DNA-binding domain superfamily/Winged helix DNA-binding domain"/>
    <property type="match status" value="1"/>
</dbReference>
<evidence type="ECO:0000256" key="3">
    <source>
        <dbReference type="ARBA" id="ARBA00023163"/>
    </source>
</evidence>
<dbReference type="SUPFAM" id="SSF46785">
    <property type="entry name" value="Winged helix' DNA-binding domain"/>
    <property type="match status" value="1"/>
</dbReference>
<evidence type="ECO:0000256" key="1">
    <source>
        <dbReference type="ARBA" id="ARBA00023015"/>
    </source>
</evidence>
<keyword evidence="6" id="KW-1185">Reference proteome</keyword>
<keyword evidence="2" id="KW-0238">DNA-binding</keyword>
<keyword evidence="3" id="KW-0804">Transcription</keyword>
<evidence type="ECO:0000313" key="5">
    <source>
        <dbReference type="EMBL" id="SHI48597.1"/>
    </source>
</evidence>
<dbReference type="PANTHER" id="PTHR33154:SF33">
    <property type="entry name" value="TRANSCRIPTIONAL REPRESSOR SDPR"/>
    <property type="match status" value="1"/>
</dbReference>
<feature type="domain" description="HTH arsR-type" evidence="4">
    <location>
        <begin position="253"/>
        <end position="345"/>
    </location>
</feature>
<dbReference type="InterPro" id="IPR036390">
    <property type="entry name" value="WH_DNA-bd_sf"/>
</dbReference>
<gene>
    <name evidence="5" type="ORF">SAMN05444401_0788</name>
</gene>
<reference evidence="5 6" key="1">
    <citation type="submission" date="2016-11" db="EMBL/GenBank/DDBJ databases">
        <authorList>
            <person name="Jaros S."/>
            <person name="Januszkiewicz K."/>
            <person name="Wedrychowicz H."/>
        </authorList>
    </citation>
    <scope>NUCLEOTIDE SEQUENCE [LARGE SCALE GENOMIC DNA]</scope>
    <source>
        <strain evidence="5 6">DSM 21864</strain>
    </source>
</reference>
<evidence type="ECO:0000259" key="4">
    <source>
        <dbReference type="PROSITE" id="PS50987"/>
    </source>
</evidence>
<dbReference type="CDD" id="cd00090">
    <property type="entry name" value="HTH_ARSR"/>
    <property type="match status" value="1"/>
</dbReference>
<sequence>MNIEFNRGLSRVHDAMEGLVYCYKDNYKHIYEEYNLSLNKAAEEAFVFIKERITMDIANSDLFFSRETGAAITFARSRFIPSDLSVDNFVDYLIGLSDEEVKLIVLSNLNSAGPKISHEELILISQDGTRIMDFLRNIKLSSSIKWEALEFFRDVRSSMKGFIELVKRYIPIYKKILSRNKKLIETFENYVESGINSEGEVFFTKLVKDSIRLDAEEIIIGTLFFRSRTLICTIVGEKLYIFIGMDYEETVRLSLGAGDASISVFKNVSDKTRFQILNLLKDKDLYGQEIADKVGITLATVSYHMNYLLASNLVTLEKVGQKGYYSLRKDTLKKSVDFLNNNFNL</sequence>
<proteinExistence type="predicted"/>